<feature type="binding site" evidence="9">
    <location>
        <position position="148"/>
    </location>
    <ligand>
        <name>Ca(2+)</name>
        <dbReference type="ChEBI" id="CHEBI:29108"/>
        <label>1</label>
    </ligand>
</feature>
<dbReference type="InterPro" id="IPR019794">
    <property type="entry name" value="Peroxidases_AS"/>
</dbReference>
<dbReference type="GO" id="GO:0020037">
    <property type="term" value="F:heme binding"/>
    <property type="evidence" value="ECO:0007669"/>
    <property type="project" value="UniProtKB-UniRule"/>
</dbReference>
<evidence type="ECO:0000256" key="11">
    <source>
        <dbReference type="PIRSR" id="PIRSR601621-4"/>
    </source>
</evidence>
<keyword evidence="6 9" id="KW-0408">Iron</keyword>
<feature type="region of interest" description="Disordered" evidence="13">
    <location>
        <begin position="831"/>
        <end position="884"/>
    </location>
</feature>
<dbReference type="GO" id="GO:0046872">
    <property type="term" value="F:metal ion binding"/>
    <property type="evidence" value="ECO:0007669"/>
    <property type="project" value="UniProtKB-UniRule"/>
</dbReference>
<evidence type="ECO:0000256" key="13">
    <source>
        <dbReference type="SAM" id="MobiDB-lite"/>
    </source>
</evidence>
<feature type="binding site" evidence="9">
    <location>
        <position position="277"/>
    </location>
    <ligand>
        <name>Ca(2+)</name>
        <dbReference type="ChEBI" id="CHEBI:29108"/>
        <label>2</label>
    </ligand>
</feature>
<keyword evidence="2 12" id="KW-0575">Peroxidase</keyword>
<dbReference type="Gene3D" id="1.10.420.10">
    <property type="entry name" value="Peroxidase, domain 2"/>
    <property type="match status" value="1"/>
</dbReference>
<feature type="compositionally biased region" description="Low complexity" evidence="13">
    <location>
        <begin position="846"/>
        <end position="867"/>
    </location>
</feature>
<feature type="disulfide bond" evidence="11">
    <location>
        <begin position="98"/>
        <end position="354"/>
    </location>
</feature>
<dbReference type="InterPro" id="IPR002016">
    <property type="entry name" value="Haem_peroxidase"/>
</dbReference>
<reference evidence="15" key="1">
    <citation type="submission" date="2021-09" db="EMBL/GenBank/DDBJ databases">
        <title>A high-quality genome of the endoparasitic fungus Hirsutella rhossiliensis with a comparison of Hirsutella genomes reveals transposable elements contributing to genome size variation.</title>
        <authorList>
            <person name="Lin R."/>
            <person name="Jiao Y."/>
            <person name="Sun X."/>
            <person name="Ling J."/>
            <person name="Xie B."/>
            <person name="Cheng X."/>
        </authorList>
    </citation>
    <scope>NUCLEOTIDE SEQUENCE</scope>
    <source>
        <strain evidence="15">HR02</strain>
    </source>
</reference>
<evidence type="ECO:0000256" key="12">
    <source>
        <dbReference type="RuleBase" id="RU363051"/>
    </source>
</evidence>
<keyword evidence="16" id="KW-1185">Reference proteome</keyword>
<keyword evidence="12" id="KW-0732">Signal</keyword>
<feature type="region of interest" description="Disordered" evidence="13">
    <location>
        <begin position="359"/>
        <end position="454"/>
    </location>
</feature>
<dbReference type="EC" id="1.11.1.-" evidence="12"/>
<feature type="active site" description="Proton acceptor" evidence="8">
    <location>
        <position position="132"/>
    </location>
</feature>
<comment type="similarity">
    <text evidence="1 12">Belongs to the peroxidase family. Ligninase subfamily.</text>
</comment>
<keyword evidence="11" id="KW-1015">Disulfide bond</keyword>
<feature type="compositionally biased region" description="Polar residues" evidence="13">
    <location>
        <begin position="709"/>
        <end position="718"/>
    </location>
</feature>
<feature type="signal peptide" evidence="12">
    <location>
        <begin position="1"/>
        <end position="21"/>
    </location>
</feature>
<dbReference type="AlphaFoldDB" id="A0A9P8MPV1"/>
<evidence type="ECO:0000256" key="7">
    <source>
        <dbReference type="ARBA" id="ARBA00023180"/>
    </source>
</evidence>
<dbReference type="PANTHER" id="PTHR31356:SF66">
    <property type="entry name" value="CATALASE-PEROXIDASE"/>
    <property type="match status" value="1"/>
</dbReference>
<evidence type="ECO:0000313" key="15">
    <source>
        <dbReference type="EMBL" id="KAH0958959.1"/>
    </source>
</evidence>
<feature type="region of interest" description="Disordered" evidence="13">
    <location>
        <begin position="705"/>
        <end position="743"/>
    </location>
</feature>
<organism evidence="15 16">
    <name type="scientific">Hirsutella rhossiliensis</name>
    <dbReference type="NCBI Taxonomy" id="111463"/>
    <lineage>
        <taxon>Eukaryota</taxon>
        <taxon>Fungi</taxon>
        <taxon>Dikarya</taxon>
        <taxon>Ascomycota</taxon>
        <taxon>Pezizomycotina</taxon>
        <taxon>Sordariomycetes</taxon>
        <taxon>Hypocreomycetidae</taxon>
        <taxon>Hypocreales</taxon>
        <taxon>Ophiocordycipitaceae</taxon>
        <taxon>Hirsutella</taxon>
    </lineage>
</organism>
<feature type="chain" id="PRO_5040541710" description="Peroxidase" evidence="12">
    <location>
        <begin position="22"/>
        <end position="909"/>
    </location>
</feature>
<name>A0A9P8MPV1_9HYPO</name>
<protein>
    <recommendedName>
        <fullName evidence="12">Peroxidase</fullName>
        <ecNumber evidence="12">1.11.1.-</ecNumber>
    </recommendedName>
</protein>
<dbReference type="EMBL" id="JAIZPD010000014">
    <property type="protein sequence ID" value="KAH0958959.1"/>
    <property type="molecule type" value="Genomic_DNA"/>
</dbReference>
<feature type="binding site" evidence="9">
    <location>
        <position position="275"/>
    </location>
    <ligand>
        <name>Ca(2+)</name>
        <dbReference type="ChEBI" id="CHEBI:29108"/>
        <label>2</label>
    </ligand>
</feature>
<comment type="caution">
    <text evidence="15">The sequence shown here is derived from an EMBL/GenBank/DDBJ whole genome shotgun (WGS) entry which is preliminary data.</text>
</comment>
<feature type="compositionally biased region" description="Polar residues" evidence="13">
    <location>
        <begin position="434"/>
        <end position="454"/>
    </location>
</feature>
<dbReference type="Gene3D" id="1.10.520.10">
    <property type="match status" value="1"/>
</dbReference>
<evidence type="ECO:0000256" key="10">
    <source>
        <dbReference type="PIRSR" id="PIRSR601621-3"/>
    </source>
</evidence>
<evidence type="ECO:0000256" key="1">
    <source>
        <dbReference type="ARBA" id="ARBA00006089"/>
    </source>
</evidence>
<evidence type="ECO:0000256" key="4">
    <source>
        <dbReference type="ARBA" id="ARBA00022723"/>
    </source>
</evidence>
<dbReference type="PRINTS" id="PR00458">
    <property type="entry name" value="PEROXIDASE"/>
</dbReference>
<evidence type="ECO:0000259" key="14">
    <source>
        <dbReference type="PROSITE" id="PS50873"/>
    </source>
</evidence>
<keyword evidence="4 9" id="KW-0479">Metal-binding</keyword>
<dbReference type="PANTHER" id="PTHR31356">
    <property type="entry name" value="THYLAKOID LUMENAL 29 KDA PROTEIN, CHLOROPLASTIC-RELATED"/>
    <property type="match status" value="1"/>
</dbReference>
<feature type="compositionally biased region" description="Polar residues" evidence="13">
    <location>
        <begin position="831"/>
        <end position="845"/>
    </location>
</feature>
<comment type="cofactor">
    <cofactor evidence="9 12">
        <name>Ca(2+)</name>
        <dbReference type="ChEBI" id="CHEBI:29108"/>
    </cofactor>
    <text evidence="9 12">Binds 2 calcium ions per subunit.</text>
</comment>
<comment type="cofactor">
    <cofactor evidence="9">
        <name>heme b</name>
        <dbReference type="ChEBI" id="CHEBI:60344"/>
    </cofactor>
    <text evidence="9">Binds 1 heme b (iron(II)-protoporphyrin IX) group per subunit.</text>
</comment>
<feature type="binding site" evidence="9">
    <location>
        <position position="150"/>
    </location>
    <ligand>
        <name>Ca(2+)</name>
        <dbReference type="ChEBI" id="CHEBI:29108"/>
        <label>1</label>
    </ligand>
</feature>
<keyword evidence="7" id="KW-0325">Glycoprotein</keyword>
<dbReference type="GeneID" id="68359133"/>
<feature type="disulfide bond" evidence="11">
    <location>
        <begin position="119"/>
        <end position="202"/>
    </location>
</feature>
<dbReference type="RefSeq" id="XP_044716472.1">
    <property type="nucleotide sequence ID" value="XM_044868475.1"/>
</dbReference>
<dbReference type="Pfam" id="PF00141">
    <property type="entry name" value="peroxidase"/>
    <property type="match status" value="1"/>
</dbReference>
<proteinExistence type="inferred from homology"/>
<feature type="binding site" evidence="9">
    <location>
        <position position="146"/>
    </location>
    <ligand>
        <name>Ca(2+)</name>
        <dbReference type="ChEBI" id="CHEBI:29108"/>
        <label>1</label>
    </ligand>
</feature>
<keyword evidence="5 12" id="KW-0560">Oxidoreductase</keyword>
<evidence type="ECO:0000256" key="3">
    <source>
        <dbReference type="ARBA" id="ARBA00022617"/>
    </source>
</evidence>
<keyword evidence="9 12" id="KW-0106">Calcium</keyword>
<evidence type="ECO:0000256" key="2">
    <source>
        <dbReference type="ARBA" id="ARBA00022559"/>
    </source>
</evidence>
<feature type="binding site" evidence="9">
    <location>
        <position position="133"/>
    </location>
    <ligand>
        <name>Ca(2+)</name>
        <dbReference type="ChEBI" id="CHEBI:29108"/>
        <label>1</label>
    </ligand>
</feature>
<dbReference type="GO" id="GO:0000302">
    <property type="term" value="P:response to reactive oxygen species"/>
    <property type="evidence" value="ECO:0007669"/>
    <property type="project" value="TreeGrafter"/>
</dbReference>
<feature type="domain" description="Plant heme peroxidase family profile" evidence="14">
    <location>
        <begin position="108"/>
        <end position="258"/>
    </location>
</feature>
<feature type="site" description="Transition state stabilizer" evidence="10">
    <location>
        <position position="128"/>
    </location>
</feature>
<dbReference type="OrthoDB" id="2113341at2759"/>
<dbReference type="GO" id="GO:0034599">
    <property type="term" value="P:cellular response to oxidative stress"/>
    <property type="evidence" value="ECO:0007669"/>
    <property type="project" value="InterPro"/>
</dbReference>
<sequence>MRLESPLGTTTILMMVGAASAFPNMGNLTLGMNQSEPQISTELIGDLKTLDDSQLTHTGKVVKALLRNDDNVPGEDEATAYPVPLPAKGSSVCKTHTCCIWKHVYNDMRKAMKDAKGDCNDLARAAIRLGFHDAGTWSRESDPLGGADGSIVLAGECESRAENKGLETICQQTRKWYDEYKQYGVGMADLIQLGHNAGTVFCLSGPGVRTFVGRKDRSTPAPEGKLPTQEQSADELISLFGNKTIAPVGLAALVGAHTSAKQRFVDEARAGLPLDRTPEIWDTDFYDLVASDEAPKGFFRLDSDYKLSRHARVQPAWESFRGFMGLFPWLRDYSREYVRLSLLGVDNINSLTECTRVLTDDSPGPIDPEPSTSSHVSSQPATSTHVSPKLSTSSHVPSQPTTSTRASSKLSTSGRVSSSNVATSTHMSDDKKTVATTTPNRTKTASVDASQTSNPVATMIPSASAAGPNPSSSVTPHVPQATILGEAHVKALLELSAKFTFEIRGGLVAIQNLHGKAAAASWRLVYDLDAKVENKFRFEICEPGQQGRVVTNIQGQYVFGLAVSHNVTASGAVELVCDTGSLTHVKVENERVVAVTAVEAKAAVEIGVAIYQCASINQCTKSTCKGNDCGFNLVANGESGVASVTYTFEQCKSGCFSVKTCVAKECGPAQPRAEGVAPARVPVEQVRAVAFAAITTPAVDVKAPGAQVAQKNPSQPQKAASDEPKCIPRRSQAAAPAGPAPSVKQALAPVGSVAPISPVQQQSSGSAPAVKQAVPGPVGSIAPVAPVAPIQQQPSGSSPAVKQAAPAPAGQPNVAPANRVGDIQANVDTQATVKGGNQATDNTSQPASGRAGSNPGAASSASANQGRPIGAASNGTAASGRPSAVTAGSGRVAVAFSILAGIVGMTLFM</sequence>
<evidence type="ECO:0000256" key="5">
    <source>
        <dbReference type="ARBA" id="ARBA00023002"/>
    </source>
</evidence>
<dbReference type="InterPro" id="IPR001621">
    <property type="entry name" value="Ligninase"/>
</dbReference>
<dbReference type="GO" id="GO:0042744">
    <property type="term" value="P:hydrogen peroxide catabolic process"/>
    <property type="evidence" value="ECO:0007669"/>
    <property type="project" value="TreeGrafter"/>
</dbReference>
<dbReference type="InterPro" id="IPR010255">
    <property type="entry name" value="Haem_peroxidase_sf"/>
</dbReference>
<feature type="binding site" evidence="9">
    <location>
        <position position="258"/>
    </location>
    <ligand>
        <name>Ca(2+)</name>
        <dbReference type="ChEBI" id="CHEBI:29108"/>
        <label>2</label>
    </ligand>
</feature>
<evidence type="ECO:0000256" key="8">
    <source>
        <dbReference type="PIRSR" id="PIRSR601621-1"/>
    </source>
</evidence>
<dbReference type="PROSITE" id="PS00436">
    <property type="entry name" value="PEROXIDASE_2"/>
    <property type="match status" value="1"/>
</dbReference>
<dbReference type="PRINTS" id="PR00462">
    <property type="entry name" value="LIGNINASE"/>
</dbReference>
<evidence type="ECO:0000256" key="9">
    <source>
        <dbReference type="PIRSR" id="PIRSR601621-2"/>
    </source>
</evidence>
<dbReference type="PROSITE" id="PS50873">
    <property type="entry name" value="PEROXIDASE_4"/>
    <property type="match status" value="1"/>
</dbReference>
<dbReference type="InterPro" id="IPR044831">
    <property type="entry name" value="Ccp1-like"/>
</dbReference>
<feature type="region of interest" description="Disordered" evidence="13">
    <location>
        <begin position="789"/>
        <end position="817"/>
    </location>
</feature>
<feature type="binding site" description="axial binding residue" evidence="9">
    <location>
        <position position="257"/>
    </location>
    <ligand>
        <name>heme b</name>
        <dbReference type="ChEBI" id="CHEBI:60344"/>
    </ligand>
    <ligandPart>
        <name>Fe</name>
        <dbReference type="ChEBI" id="CHEBI:18248"/>
    </ligandPart>
</feature>
<evidence type="ECO:0000256" key="6">
    <source>
        <dbReference type="ARBA" id="ARBA00023004"/>
    </source>
</evidence>
<gene>
    <name evidence="15" type="ORF">HRG_10004</name>
</gene>
<keyword evidence="3 9" id="KW-0349">Heme</keyword>
<dbReference type="Proteomes" id="UP000824596">
    <property type="component" value="Unassembled WGS sequence"/>
</dbReference>
<feature type="compositionally biased region" description="Polar residues" evidence="13">
    <location>
        <begin position="370"/>
        <end position="426"/>
    </location>
</feature>
<evidence type="ECO:0000313" key="16">
    <source>
        <dbReference type="Proteomes" id="UP000824596"/>
    </source>
</evidence>
<accession>A0A9P8MPV1</accession>
<feature type="binding site" evidence="9">
    <location>
        <position position="282"/>
    </location>
    <ligand>
        <name>Ca(2+)</name>
        <dbReference type="ChEBI" id="CHEBI:29108"/>
        <label>2</label>
    </ligand>
</feature>
<dbReference type="GO" id="GO:0004601">
    <property type="term" value="F:peroxidase activity"/>
    <property type="evidence" value="ECO:0007669"/>
    <property type="project" value="UniProtKB-KW"/>
</dbReference>
<dbReference type="SUPFAM" id="SSF48113">
    <property type="entry name" value="Heme-dependent peroxidases"/>
    <property type="match status" value="1"/>
</dbReference>